<dbReference type="AlphaFoldDB" id="A0A6J6MQZ9"/>
<dbReference type="Pfam" id="PF00884">
    <property type="entry name" value="Sulfatase"/>
    <property type="match status" value="1"/>
</dbReference>
<dbReference type="PANTHER" id="PTHR43108:SF8">
    <property type="entry name" value="SD21168P"/>
    <property type="match status" value="1"/>
</dbReference>
<keyword evidence="1" id="KW-0812">Transmembrane</keyword>
<protein>
    <submittedName>
        <fullName evidence="3">Unannotated protein</fullName>
    </submittedName>
</protein>
<evidence type="ECO:0000313" key="3">
    <source>
        <dbReference type="EMBL" id="CAB4676332.1"/>
    </source>
</evidence>
<evidence type="ECO:0000259" key="2">
    <source>
        <dbReference type="Pfam" id="PF00884"/>
    </source>
</evidence>
<dbReference type="PANTHER" id="PTHR43108">
    <property type="entry name" value="N-ACETYLGLUCOSAMINE-6-SULFATASE FAMILY MEMBER"/>
    <property type="match status" value="1"/>
</dbReference>
<reference evidence="3" key="1">
    <citation type="submission" date="2020-05" db="EMBL/GenBank/DDBJ databases">
        <authorList>
            <person name="Chiriac C."/>
            <person name="Salcher M."/>
            <person name="Ghai R."/>
            <person name="Kavagutti S V."/>
        </authorList>
    </citation>
    <scope>NUCLEOTIDE SEQUENCE</scope>
</reference>
<dbReference type="CDD" id="cd16147">
    <property type="entry name" value="G6S"/>
    <property type="match status" value="1"/>
</dbReference>
<accession>A0A6J6MQZ9</accession>
<name>A0A6J6MQZ9_9ZZZZ</name>
<evidence type="ECO:0000256" key="1">
    <source>
        <dbReference type="SAM" id="Phobius"/>
    </source>
</evidence>
<organism evidence="3">
    <name type="scientific">freshwater metagenome</name>
    <dbReference type="NCBI Taxonomy" id="449393"/>
    <lineage>
        <taxon>unclassified sequences</taxon>
        <taxon>metagenomes</taxon>
        <taxon>ecological metagenomes</taxon>
    </lineage>
</organism>
<dbReference type="GO" id="GO:0030203">
    <property type="term" value="P:glycosaminoglycan metabolic process"/>
    <property type="evidence" value="ECO:0007669"/>
    <property type="project" value="InterPro"/>
</dbReference>
<dbReference type="EMBL" id="CAEZWW010000105">
    <property type="protein sequence ID" value="CAB4676332.1"/>
    <property type="molecule type" value="Genomic_DNA"/>
</dbReference>
<keyword evidence="1" id="KW-1133">Transmembrane helix</keyword>
<dbReference type="InterPro" id="IPR017850">
    <property type="entry name" value="Alkaline_phosphatase_core_sf"/>
</dbReference>
<dbReference type="GO" id="GO:0005539">
    <property type="term" value="F:glycosaminoglycan binding"/>
    <property type="evidence" value="ECO:0007669"/>
    <property type="project" value="TreeGrafter"/>
</dbReference>
<dbReference type="GO" id="GO:0008449">
    <property type="term" value="F:N-acetylglucosamine-6-sulfatase activity"/>
    <property type="evidence" value="ECO:0007669"/>
    <property type="project" value="InterPro"/>
</dbReference>
<dbReference type="Gene3D" id="3.40.720.10">
    <property type="entry name" value="Alkaline Phosphatase, subunit A"/>
    <property type="match status" value="1"/>
</dbReference>
<sequence length="530" mass="57112">MTNVSSRPHRSVIVAAVATVLGVLGLTGLIMLQTQSLSVAPGGAGTAIDGTPPTINKMPTPQATNEPATLPIPTFKNIVFVLADDLDSALFQQVPRLAALSDRGMTFTNHVVTDSLCCPSRVSILRSQYVHNHLVVSNSQVSGGGWPTFAARGEQNDYLPTWLQSAGVTTALIGKFLNEYPSGKIKEVPPGWSTWVVPTVERKSLKPWQAYTGYNYTLNINGELRDYGSTATDFLPDVLTQQATDFIATATTPFFLELATFSPHDPAPVADRHALDHPFTAVPRTPSFNVAGIGEAPWLSQFPVIPDKRIAIFDKLWQQRARSAESVADAVDSVLATLATTGHSDDTLVVVTSDNGFHAGVHRLPKGKRTAYREDTVVPLVLIGTGIPPGTKVDAMTSTVDFGVTFAKILGAQSPTWADGRDLTPFFAGQRPANWRTGVISESMGVSLPSDPDYSPFSPPSFTALRTEKWLYTEYADGGIELFDRTMDPYEMNNIAGTTTPTLLNQLHEQLQALHSCSGATCLVADSMPN</sequence>
<gene>
    <name evidence="3" type="ORF">UFOPK2310_00924</name>
</gene>
<dbReference type="InterPro" id="IPR012251">
    <property type="entry name" value="GlcNAc_6-SO4ase"/>
</dbReference>
<keyword evidence="1" id="KW-0472">Membrane</keyword>
<dbReference type="SUPFAM" id="SSF53649">
    <property type="entry name" value="Alkaline phosphatase-like"/>
    <property type="match status" value="1"/>
</dbReference>
<proteinExistence type="predicted"/>
<feature type="domain" description="Sulfatase N-terminal" evidence="2">
    <location>
        <begin position="76"/>
        <end position="411"/>
    </location>
</feature>
<dbReference type="InterPro" id="IPR000917">
    <property type="entry name" value="Sulfatase_N"/>
</dbReference>
<feature type="transmembrane region" description="Helical" evidence="1">
    <location>
        <begin position="12"/>
        <end position="32"/>
    </location>
</feature>
<dbReference type="PIRSF" id="PIRSF036666">
    <property type="entry name" value="G6S"/>
    <property type="match status" value="1"/>
</dbReference>